<organism evidence="9 10">
    <name type="scientific">Lactiplantibacillus mudanjiangensis</name>
    <dbReference type="NCBI Taxonomy" id="1296538"/>
    <lineage>
        <taxon>Bacteria</taxon>
        <taxon>Bacillati</taxon>
        <taxon>Bacillota</taxon>
        <taxon>Bacilli</taxon>
        <taxon>Lactobacillales</taxon>
        <taxon>Lactobacillaceae</taxon>
        <taxon>Lactiplantibacillus</taxon>
    </lineage>
</organism>
<dbReference type="PANTHER" id="PTHR23513:SF11">
    <property type="entry name" value="STAPHYLOFERRIN A TRANSPORTER"/>
    <property type="match status" value="1"/>
</dbReference>
<evidence type="ECO:0000313" key="10">
    <source>
        <dbReference type="Proteomes" id="UP000289996"/>
    </source>
</evidence>
<accession>A0A660E8B0</accession>
<dbReference type="GO" id="GO:0022857">
    <property type="term" value="F:transmembrane transporter activity"/>
    <property type="evidence" value="ECO:0007669"/>
    <property type="project" value="InterPro"/>
</dbReference>
<dbReference type="PANTHER" id="PTHR23513">
    <property type="entry name" value="INTEGRAL MEMBRANE EFFLUX PROTEIN-RELATED"/>
    <property type="match status" value="1"/>
</dbReference>
<evidence type="ECO:0000256" key="2">
    <source>
        <dbReference type="ARBA" id="ARBA00022448"/>
    </source>
</evidence>
<feature type="transmembrane region" description="Helical" evidence="7">
    <location>
        <begin position="347"/>
        <end position="367"/>
    </location>
</feature>
<evidence type="ECO:0000256" key="7">
    <source>
        <dbReference type="SAM" id="Phobius"/>
    </source>
</evidence>
<dbReference type="CDD" id="cd06173">
    <property type="entry name" value="MFS_MefA_like"/>
    <property type="match status" value="1"/>
</dbReference>
<dbReference type="PROSITE" id="PS50850">
    <property type="entry name" value="MFS"/>
    <property type="match status" value="1"/>
</dbReference>
<dbReference type="SUPFAM" id="SSF103473">
    <property type="entry name" value="MFS general substrate transporter"/>
    <property type="match status" value="1"/>
</dbReference>
<name>A0A660E8B0_9LACO</name>
<feature type="transmembrane region" description="Helical" evidence="7">
    <location>
        <begin position="310"/>
        <end position="335"/>
    </location>
</feature>
<dbReference type="Proteomes" id="UP000289996">
    <property type="component" value="Unassembled WGS sequence"/>
</dbReference>
<evidence type="ECO:0000256" key="3">
    <source>
        <dbReference type="ARBA" id="ARBA00022475"/>
    </source>
</evidence>
<dbReference type="InterPro" id="IPR011701">
    <property type="entry name" value="MFS"/>
</dbReference>
<evidence type="ECO:0000256" key="1">
    <source>
        <dbReference type="ARBA" id="ARBA00004651"/>
    </source>
</evidence>
<evidence type="ECO:0000256" key="4">
    <source>
        <dbReference type="ARBA" id="ARBA00022692"/>
    </source>
</evidence>
<dbReference type="EMBL" id="UYIG01000136">
    <property type="protein sequence ID" value="VDG29360.1"/>
    <property type="molecule type" value="Genomic_DNA"/>
</dbReference>
<reference evidence="9 10" key="1">
    <citation type="submission" date="2018-11" db="EMBL/GenBank/DDBJ databases">
        <authorList>
            <person name="Wuyts S."/>
        </authorList>
    </citation>
    <scope>NUCLEOTIDE SEQUENCE [LARGE SCALE GENOMIC DNA]</scope>
    <source>
        <strain evidence="9">Lactobacillus mudanjiangensis AMBF249</strain>
    </source>
</reference>
<keyword evidence="2" id="KW-0813">Transport</keyword>
<keyword evidence="4 7" id="KW-0812">Transmembrane</keyword>
<feature type="transmembrane region" description="Helical" evidence="7">
    <location>
        <begin position="168"/>
        <end position="186"/>
    </location>
</feature>
<dbReference type="Pfam" id="PF07690">
    <property type="entry name" value="MFS_1"/>
    <property type="match status" value="1"/>
</dbReference>
<gene>
    <name evidence="9" type="ORF">MUDAN_MDHGFNIF_03496</name>
</gene>
<keyword evidence="6 7" id="KW-0472">Membrane</keyword>
<feature type="transmembrane region" description="Helical" evidence="7">
    <location>
        <begin position="215"/>
        <end position="234"/>
    </location>
</feature>
<feature type="transmembrane region" description="Helical" evidence="7">
    <location>
        <begin position="77"/>
        <end position="97"/>
    </location>
</feature>
<keyword evidence="3" id="KW-1003">Cell membrane</keyword>
<keyword evidence="5 7" id="KW-1133">Transmembrane helix</keyword>
<keyword evidence="10" id="KW-1185">Reference proteome</keyword>
<feature type="transmembrane region" description="Helical" evidence="7">
    <location>
        <begin position="103"/>
        <end position="123"/>
    </location>
</feature>
<dbReference type="InterPro" id="IPR020846">
    <property type="entry name" value="MFS_dom"/>
</dbReference>
<dbReference type="AlphaFoldDB" id="A0A660E8B0"/>
<sequence length="401" mass="42565">MNGLKLWRQTGFRNFLVADMIGGFGVGLTTVGANWYVLQMTHSNQMVGQYLTVNVLAGFFMAPLAGILTDRFARQSVILWTFLGRALPMVVIVGLIATTGFNFGTMVVLAIVTGAGWITYMAASRSYIQAILPDELLGAANSFVEVSLQVGMFAAGAVAGLILNVTGFAVILGLNVALFIVAAGLIKAIPKSSHQSVSATTATDSLSFMAGLRYLVVRPVVLSLGLISILPLIVTQLFNVSAPDYVATILKANSVIYGLVDMGYGLGGLAAGLMTGWLLARSHEKTLMMGFFGLATLGLFILVGMRLVPLTIGCTFLLGLSNSALRVIINTVLMTQVDPQYMGRATSIWNGLSQLIAGGAATLMGVANDAWGANFGFLWMAVIMVIGLIWSGWLPRFESND</sequence>
<protein>
    <submittedName>
        <fullName evidence="9">Transport protein, major facilitator superfamily (MFS) [Lactobacillus plantarum WCFS1]</fullName>
    </submittedName>
</protein>
<feature type="transmembrane region" description="Helical" evidence="7">
    <location>
        <begin position="50"/>
        <end position="68"/>
    </location>
</feature>
<feature type="transmembrane region" description="Helical" evidence="7">
    <location>
        <begin position="254"/>
        <end position="280"/>
    </location>
</feature>
<evidence type="ECO:0000256" key="6">
    <source>
        <dbReference type="ARBA" id="ARBA00023136"/>
    </source>
</evidence>
<feature type="transmembrane region" description="Helical" evidence="7">
    <location>
        <begin position="287"/>
        <end position="304"/>
    </location>
</feature>
<evidence type="ECO:0000313" key="9">
    <source>
        <dbReference type="EMBL" id="VDG29360.1"/>
    </source>
</evidence>
<feature type="transmembrane region" description="Helical" evidence="7">
    <location>
        <begin position="373"/>
        <end position="394"/>
    </location>
</feature>
<feature type="transmembrane region" description="Helical" evidence="7">
    <location>
        <begin position="12"/>
        <end position="38"/>
    </location>
</feature>
<comment type="subcellular location">
    <subcellularLocation>
        <location evidence="1">Cell membrane</location>
        <topology evidence="1">Multi-pass membrane protein</topology>
    </subcellularLocation>
</comment>
<dbReference type="RefSeq" id="WP_130852096.1">
    <property type="nucleotide sequence ID" value="NZ_UYIG01000136.1"/>
</dbReference>
<dbReference type="GO" id="GO:0005886">
    <property type="term" value="C:plasma membrane"/>
    <property type="evidence" value="ECO:0007669"/>
    <property type="project" value="UniProtKB-SubCell"/>
</dbReference>
<dbReference type="Gene3D" id="1.20.1250.20">
    <property type="entry name" value="MFS general substrate transporter like domains"/>
    <property type="match status" value="1"/>
</dbReference>
<dbReference type="InterPro" id="IPR036259">
    <property type="entry name" value="MFS_trans_sf"/>
</dbReference>
<proteinExistence type="predicted"/>
<feature type="transmembrane region" description="Helical" evidence="7">
    <location>
        <begin position="143"/>
        <end position="162"/>
    </location>
</feature>
<evidence type="ECO:0000256" key="5">
    <source>
        <dbReference type="ARBA" id="ARBA00022989"/>
    </source>
</evidence>
<dbReference type="OrthoDB" id="9775268at2"/>
<feature type="domain" description="Major facilitator superfamily (MFS) profile" evidence="8">
    <location>
        <begin position="1"/>
        <end position="399"/>
    </location>
</feature>
<evidence type="ECO:0000259" key="8">
    <source>
        <dbReference type="PROSITE" id="PS50850"/>
    </source>
</evidence>